<proteinExistence type="predicted"/>
<reference evidence="2" key="1">
    <citation type="journal article" date="2019" name="Int. J. Syst. Evol. Microbiol.">
        <title>The Global Catalogue of Microorganisms (GCM) 10K type strain sequencing project: providing services to taxonomists for standard genome sequencing and annotation.</title>
        <authorList>
            <consortium name="The Broad Institute Genomics Platform"/>
            <consortium name="The Broad Institute Genome Sequencing Center for Infectious Disease"/>
            <person name="Wu L."/>
            <person name="Ma J."/>
        </authorList>
    </citation>
    <scope>NUCLEOTIDE SEQUENCE [LARGE SCALE GENOMIC DNA]</scope>
    <source>
        <strain evidence="2">JCM 19129</strain>
    </source>
</reference>
<organism evidence="1 2">
    <name type="scientific">Nesterenkonia rhizosphaerae</name>
    <dbReference type="NCBI Taxonomy" id="1348272"/>
    <lineage>
        <taxon>Bacteria</taxon>
        <taxon>Bacillati</taxon>
        <taxon>Actinomycetota</taxon>
        <taxon>Actinomycetes</taxon>
        <taxon>Micrococcales</taxon>
        <taxon>Micrococcaceae</taxon>
        <taxon>Nesterenkonia</taxon>
    </lineage>
</organism>
<gene>
    <name evidence="1" type="ORF">GCM10025790_08270</name>
</gene>
<keyword evidence="2" id="KW-1185">Reference proteome</keyword>
<sequence length="173" mass="18994">MSDLSSKLKEIETRWREAKTYRPAETSAFPDDATSLLHQLADDADWLILAVKQLEKDLGAAVPRTIHWTELKKGQLVAVTYPTDGSLLAYSGQVDKANSHQMVLNRETGAGRVEYLVVDAYAAFPSVPAQVTLIRDSDEPPGAGWPPQCVPDIPEDYKKRLLGIDPNHGGTTP</sequence>
<dbReference type="RefSeq" id="WP_345476814.1">
    <property type="nucleotide sequence ID" value="NZ_BAABLW010000005.1"/>
</dbReference>
<evidence type="ECO:0000313" key="2">
    <source>
        <dbReference type="Proteomes" id="UP001500368"/>
    </source>
</evidence>
<protein>
    <submittedName>
        <fullName evidence="1">Uncharacterized protein</fullName>
    </submittedName>
</protein>
<dbReference type="Proteomes" id="UP001500368">
    <property type="component" value="Unassembled WGS sequence"/>
</dbReference>
<comment type="caution">
    <text evidence="1">The sequence shown here is derived from an EMBL/GenBank/DDBJ whole genome shotgun (WGS) entry which is preliminary data.</text>
</comment>
<accession>A0ABP9FWC0</accession>
<dbReference type="EMBL" id="BAABLW010000005">
    <property type="protein sequence ID" value="GAA4915614.1"/>
    <property type="molecule type" value="Genomic_DNA"/>
</dbReference>
<evidence type="ECO:0000313" key="1">
    <source>
        <dbReference type="EMBL" id="GAA4915614.1"/>
    </source>
</evidence>
<name>A0ABP9FWC0_9MICC</name>